<dbReference type="InterPro" id="IPR050360">
    <property type="entry name" value="MFS_Sugar_Transporters"/>
</dbReference>
<feature type="transmembrane region" description="Helical" evidence="8">
    <location>
        <begin position="342"/>
        <end position="361"/>
    </location>
</feature>
<dbReference type="Proteomes" id="UP000256645">
    <property type="component" value="Unassembled WGS sequence"/>
</dbReference>
<feature type="transmembrane region" description="Helical" evidence="8">
    <location>
        <begin position="304"/>
        <end position="322"/>
    </location>
</feature>
<dbReference type="EMBL" id="PDLM01000001">
    <property type="protein sequence ID" value="RDW88303.1"/>
    <property type="molecule type" value="Genomic_DNA"/>
</dbReference>
<comment type="caution">
    <text evidence="10">The sequence shown here is derived from an EMBL/GenBank/DDBJ whole genome shotgun (WGS) entry which is preliminary data.</text>
</comment>
<organism evidence="10 11">
    <name type="scientific">Coleophoma cylindrospora</name>
    <dbReference type="NCBI Taxonomy" id="1849047"/>
    <lineage>
        <taxon>Eukaryota</taxon>
        <taxon>Fungi</taxon>
        <taxon>Dikarya</taxon>
        <taxon>Ascomycota</taxon>
        <taxon>Pezizomycotina</taxon>
        <taxon>Leotiomycetes</taxon>
        <taxon>Helotiales</taxon>
        <taxon>Dermateaceae</taxon>
        <taxon>Coleophoma</taxon>
    </lineage>
</organism>
<dbReference type="SUPFAM" id="SSF103473">
    <property type="entry name" value="MFS general substrate transporter"/>
    <property type="match status" value="1"/>
</dbReference>
<feature type="transmembrane region" description="Helical" evidence="8">
    <location>
        <begin position="179"/>
        <end position="201"/>
    </location>
</feature>
<protein>
    <submittedName>
        <fullName evidence="10">General substrate transporter-8</fullName>
    </submittedName>
</protein>
<evidence type="ECO:0000256" key="3">
    <source>
        <dbReference type="ARBA" id="ARBA00022448"/>
    </source>
</evidence>
<evidence type="ECO:0000259" key="9">
    <source>
        <dbReference type="PROSITE" id="PS50850"/>
    </source>
</evidence>
<evidence type="ECO:0000256" key="1">
    <source>
        <dbReference type="ARBA" id="ARBA00004141"/>
    </source>
</evidence>
<keyword evidence="5 8" id="KW-1133">Transmembrane helix</keyword>
<keyword evidence="3 7" id="KW-0813">Transport</keyword>
<evidence type="ECO:0000256" key="8">
    <source>
        <dbReference type="SAM" id="Phobius"/>
    </source>
</evidence>
<feature type="transmembrane region" description="Helical" evidence="8">
    <location>
        <begin position="126"/>
        <end position="145"/>
    </location>
</feature>
<dbReference type="PROSITE" id="PS50850">
    <property type="entry name" value="MFS"/>
    <property type="match status" value="1"/>
</dbReference>
<feature type="transmembrane region" description="Helical" evidence="8">
    <location>
        <begin position="221"/>
        <end position="245"/>
    </location>
</feature>
<reference evidence="10 11" key="1">
    <citation type="journal article" date="2018" name="IMA Fungus">
        <title>IMA Genome-F 9: Draft genome sequence of Annulohypoxylon stygium, Aspergillus mulundensis, Berkeleyomyces basicola (syn. Thielaviopsis basicola), Ceratocystis smalleyi, two Cercospora beticola strains, Coleophoma cylindrospora, Fusarium fracticaudum, Phialophora cf. hyalina, and Morchella septimelata.</title>
        <authorList>
            <person name="Wingfield B.D."/>
            <person name="Bills G.F."/>
            <person name="Dong Y."/>
            <person name="Huang W."/>
            <person name="Nel W.J."/>
            <person name="Swalarsk-Parry B.S."/>
            <person name="Vaghefi N."/>
            <person name="Wilken P.M."/>
            <person name="An Z."/>
            <person name="de Beer Z.W."/>
            <person name="De Vos L."/>
            <person name="Chen L."/>
            <person name="Duong T.A."/>
            <person name="Gao Y."/>
            <person name="Hammerbacher A."/>
            <person name="Kikkert J.R."/>
            <person name="Li Y."/>
            <person name="Li H."/>
            <person name="Li K."/>
            <person name="Li Q."/>
            <person name="Liu X."/>
            <person name="Ma X."/>
            <person name="Naidoo K."/>
            <person name="Pethybridge S.J."/>
            <person name="Sun J."/>
            <person name="Steenkamp E.T."/>
            <person name="van der Nest M.A."/>
            <person name="van Wyk S."/>
            <person name="Wingfield M.J."/>
            <person name="Xiong C."/>
            <person name="Yue Q."/>
            <person name="Zhang X."/>
        </authorList>
    </citation>
    <scope>NUCLEOTIDE SEQUENCE [LARGE SCALE GENOMIC DNA]</scope>
    <source>
        <strain evidence="10 11">BP6252</strain>
    </source>
</reference>
<evidence type="ECO:0000256" key="2">
    <source>
        <dbReference type="ARBA" id="ARBA00010992"/>
    </source>
</evidence>
<dbReference type="GO" id="GO:0005351">
    <property type="term" value="F:carbohydrate:proton symporter activity"/>
    <property type="evidence" value="ECO:0007669"/>
    <property type="project" value="TreeGrafter"/>
</dbReference>
<feature type="domain" description="Major facilitator superfamily (MFS) profile" evidence="9">
    <location>
        <begin position="51"/>
        <end position="491"/>
    </location>
</feature>
<name>A0A3D8SPQ0_9HELO</name>
<dbReference type="FunFam" id="1.20.1250.20:FF:000078">
    <property type="entry name" value="MFS maltose transporter, putative"/>
    <property type="match status" value="1"/>
</dbReference>
<feature type="transmembrane region" description="Helical" evidence="8">
    <location>
        <begin position="98"/>
        <end position="119"/>
    </location>
</feature>
<dbReference type="PANTHER" id="PTHR48022:SF56">
    <property type="entry name" value="MAJOR FACILITATOR SUPERFAMILY (MFS) PROFILE DOMAIN-CONTAINING PROTEIN-RELATED"/>
    <property type="match status" value="1"/>
</dbReference>
<evidence type="ECO:0000313" key="11">
    <source>
        <dbReference type="Proteomes" id="UP000256645"/>
    </source>
</evidence>
<dbReference type="InterPro" id="IPR003663">
    <property type="entry name" value="Sugar/inositol_transpt"/>
</dbReference>
<evidence type="ECO:0000313" key="10">
    <source>
        <dbReference type="EMBL" id="RDW88303.1"/>
    </source>
</evidence>
<dbReference type="InterPro" id="IPR036259">
    <property type="entry name" value="MFS_trans_sf"/>
</dbReference>
<dbReference type="OrthoDB" id="6612291at2759"/>
<evidence type="ECO:0000256" key="5">
    <source>
        <dbReference type="ARBA" id="ARBA00022989"/>
    </source>
</evidence>
<keyword evidence="4 8" id="KW-0812">Transmembrane</keyword>
<keyword evidence="11" id="KW-1185">Reference proteome</keyword>
<feature type="transmembrane region" description="Helical" evidence="8">
    <location>
        <begin position="370"/>
        <end position="390"/>
    </location>
</feature>
<dbReference type="InterPro" id="IPR005829">
    <property type="entry name" value="Sugar_transporter_CS"/>
</dbReference>
<accession>A0A3D8SPQ0</accession>
<dbReference type="Gene3D" id="1.20.1250.20">
    <property type="entry name" value="MFS general substrate transporter like domains"/>
    <property type="match status" value="1"/>
</dbReference>
<evidence type="ECO:0000256" key="4">
    <source>
        <dbReference type="ARBA" id="ARBA00022692"/>
    </source>
</evidence>
<feature type="transmembrane region" description="Helical" evidence="8">
    <location>
        <begin position="48"/>
        <end position="78"/>
    </location>
</feature>
<proteinExistence type="inferred from homology"/>
<feature type="transmembrane region" description="Helical" evidence="8">
    <location>
        <begin position="151"/>
        <end position="172"/>
    </location>
</feature>
<dbReference type="Pfam" id="PF00083">
    <property type="entry name" value="Sugar_tr"/>
    <property type="match status" value="1"/>
</dbReference>
<gene>
    <name evidence="10" type="ORF">BP6252_00335</name>
</gene>
<evidence type="ECO:0000256" key="7">
    <source>
        <dbReference type="RuleBase" id="RU003346"/>
    </source>
</evidence>
<dbReference type="PROSITE" id="PS00217">
    <property type="entry name" value="SUGAR_TRANSPORT_2"/>
    <property type="match status" value="1"/>
</dbReference>
<evidence type="ECO:0000256" key="6">
    <source>
        <dbReference type="ARBA" id="ARBA00023136"/>
    </source>
</evidence>
<dbReference type="PANTHER" id="PTHR48022">
    <property type="entry name" value="PLASTIDIC GLUCOSE TRANSPORTER 4"/>
    <property type="match status" value="1"/>
</dbReference>
<comment type="subcellular location">
    <subcellularLocation>
        <location evidence="1">Membrane</location>
        <topology evidence="1">Multi-pass membrane protein</topology>
    </subcellularLocation>
</comment>
<dbReference type="AlphaFoldDB" id="A0A3D8SPQ0"/>
<dbReference type="InterPro" id="IPR005828">
    <property type="entry name" value="MFS_sugar_transport-like"/>
</dbReference>
<sequence>MDKEETSVNHLESNTGATVVNTSKNVALYEQTQHEQTKMQAIKENWKGIGWCLYSFFICIMFGYDSLAGSVVIGIEAFRKDFGYPYGGDYVVAASWQLGFQAATFAGLILGGFVTGFAANKFGRQICIGFSYTFTIAGVFLQYFATTPAQFFGAKILTGIPLGTFTTVAPSYASEIAPLAIRGALTAGMNFAIVLGQLLGYGVQRQASFGTGASTYKTLFAVQWGFAAVGLLILPFFPESPYWLVAHGRMEKARKNIVRLHNADFDVDGHLAEIQESLNRIRQENESQGSYLECFNKANWKRTLVAVSMIFIQNSSGSSWVIGYMSYFMQLGGLSTAKSFDATVGLSGMMVVGNLCGWFLVEKWGRRGTALYGSVVLCITLLVIGILGCISNKNAIWGQVAVMAVWSLVYQGTVGAAAWPIIAENATSRLRAPTQALATIMNGLSGSIWAFCLPYAVNPDQANLGGKIAFVFSGILVFAIVFIFFMIPETKGRTYIEIDELWNRGIAPRRFQSTVLTSVVGDEKTDD</sequence>
<dbReference type="InterPro" id="IPR020846">
    <property type="entry name" value="MFS_dom"/>
</dbReference>
<feature type="transmembrane region" description="Helical" evidence="8">
    <location>
        <begin position="396"/>
        <end position="422"/>
    </location>
</feature>
<comment type="similarity">
    <text evidence="2 7">Belongs to the major facilitator superfamily. Sugar transporter (TC 2.A.1.1) family.</text>
</comment>
<dbReference type="GO" id="GO:0016020">
    <property type="term" value="C:membrane"/>
    <property type="evidence" value="ECO:0007669"/>
    <property type="project" value="UniProtKB-SubCell"/>
</dbReference>
<feature type="transmembrane region" description="Helical" evidence="8">
    <location>
        <begin position="434"/>
        <end position="456"/>
    </location>
</feature>
<dbReference type="NCBIfam" id="TIGR00879">
    <property type="entry name" value="SP"/>
    <property type="match status" value="1"/>
</dbReference>
<keyword evidence="6 8" id="KW-0472">Membrane</keyword>
<feature type="transmembrane region" description="Helical" evidence="8">
    <location>
        <begin position="468"/>
        <end position="487"/>
    </location>
</feature>